<keyword evidence="1" id="KW-1133">Transmembrane helix</keyword>
<protein>
    <submittedName>
        <fullName evidence="2">Uncharacterized protein</fullName>
    </submittedName>
</protein>
<keyword evidence="3" id="KW-1185">Reference proteome</keyword>
<name>A0ABZ0SDE7_9GAMM</name>
<evidence type="ECO:0000313" key="3">
    <source>
        <dbReference type="Proteomes" id="UP001432180"/>
    </source>
</evidence>
<proteinExistence type="predicted"/>
<keyword evidence="1" id="KW-0472">Membrane</keyword>
<accession>A0ABZ0SDE7</accession>
<feature type="transmembrane region" description="Helical" evidence="1">
    <location>
        <begin position="12"/>
        <end position="32"/>
    </location>
</feature>
<sequence>MRLCPKCSNSPWPFAMVALLASIITFLTWLILSYTQTPELTRVISSAAVFVGVSFSLSQYVLICLRRHCPHRHEGSNCHSAH</sequence>
<gene>
    <name evidence="2" type="ORF">Thiowin_03137</name>
</gene>
<dbReference type="EMBL" id="CP121472">
    <property type="protein sequence ID" value="WPL18086.1"/>
    <property type="molecule type" value="Genomic_DNA"/>
</dbReference>
<evidence type="ECO:0000256" key="1">
    <source>
        <dbReference type="SAM" id="Phobius"/>
    </source>
</evidence>
<organism evidence="2 3">
    <name type="scientific">Thiorhodovibrio winogradskyi</name>
    <dbReference type="NCBI Taxonomy" id="77007"/>
    <lineage>
        <taxon>Bacteria</taxon>
        <taxon>Pseudomonadati</taxon>
        <taxon>Pseudomonadota</taxon>
        <taxon>Gammaproteobacteria</taxon>
        <taxon>Chromatiales</taxon>
        <taxon>Chromatiaceae</taxon>
        <taxon>Thiorhodovibrio</taxon>
    </lineage>
</organism>
<reference evidence="2 3" key="1">
    <citation type="journal article" date="2023" name="Microorganisms">
        <title>Thiorhodovibrio frisius and Trv. litoralis spp. nov., Two Novel Members from a Clade of Fastidious Purple Sulfur Bacteria That Exhibit Unique Red-Shifted Light-Harvesting Capabilities.</title>
        <authorList>
            <person name="Methner A."/>
            <person name="Kuzyk S.B."/>
            <person name="Petersen J."/>
            <person name="Bauer S."/>
            <person name="Brinkmann H."/>
            <person name="Sichau K."/>
            <person name="Wanner G."/>
            <person name="Wolf J."/>
            <person name="Neumann-Schaal M."/>
            <person name="Henke P."/>
            <person name="Tank M."/>
            <person name="Sproer C."/>
            <person name="Bunk B."/>
            <person name="Overmann J."/>
        </authorList>
    </citation>
    <scope>NUCLEOTIDE SEQUENCE [LARGE SCALE GENOMIC DNA]</scope>
    <source>
        <strain evidence="2 3">DSM 6702</strain>
    </source>
</reference>
<evidence type="ECO:0000313" key="2">
    <source>
        <dbReference type="EMBL" id="WPL18086.1"/>
    </source>
</evidence>
<feature type="transmembrane region" description="Helical" evidence="1">
    <location>
        <begin position="44"/>
        <end position="65"/>
    </location>
</feature>
<keyword evidence="1" id="KW-0812">Transmembrane</keyword>
<dbReference type="Proteomes" id="UP001432180">
    <property type="component" value="Chromosome"/>
</dbReference>